<dbReference type="EMBL" id="AP023098">
    <property type="protein sequence ID" value="BCE85999.1"/>
    <property type="molecule type" value="Genomic_DNA"/>
</dbReference>
<accession>A0A810BPE2</accession>
<reference evidence="2" key="2">
    <citation type="submission" date="2020-05" db="EMBL/GenBank/DDBJ databases">
        <title>Complete genome sequence of Bradyrhizobium diazoefficiens XF2 isolated from soybean nodule.</title>
        <authorList>
            <person name="Noda R."/>
            <person name="Kakizaki K."/>
            <person name="Minamisawa K."/>
        </authorList>
    </citation>
    <scope>NUCLEOTIDE SEQUENCE</scope>
    <source>
        <strain evidence="2">XF2</strain>
    </source>
</reference>
<reference evidence="7" key="7">
    <citation type="submission" date="2020-05" db="EMBL/GenBank/DDBJ databases">
        <title>Complete genome sequence of Bradyrhizobium diazoefficiens XF9 isolated from soybean nodule.</title>
        <authorList>
            <person name="Noda R."/>
            <person name="Kakizaki K."/>
            <person name="Minamisawa K."/>
        </authorList>
    </citation>
    <scope>NUCLEOTIDE SEQUENCE</scope>
    <source>
        <strain evidence="7">XF9</strain>
    </source>
</reference>
<reference evidence="3" key="3">
    <citation type="submission" date="2020-05" db="EMBL/GenBank/DDBJ databases">
        <title>Complete genome sequence of Bradyrhizobium diazoefficiens XF4 isolated from soybean nodule.</title>
        <authorList>
            <person name="Noda R."/>
            <person name="Kakizaki K."/>
            <person name="Minamisawa K."/>
        </authorList>
    </citation>
    <scope>NUCLEOTIDE SEQUENCE</scope>
    <source>
        <strain evidence="3">XF4</strain>
    </source>
</reference>
<sequence length="86" mass="9405">MMQCIDRRVEISVFLLQPGELGFEFTLVFMGHVCGGRKTDSREIKAVDALWKLSSLRAVTASDLGPSLTHLSQDISTVRCGAAQAH</sequence>
<dbReference type="EMBL" id="AP023092">
    <property type="protein sequence ID" value="BCE33776.1"/>
    <property type="molecule type" value="Genomic_DNA"/>
</dbReference>
<dbReference type="EMBL" id="AP023097">
    <property type="protein sequence ID" value="BCE77383.1"/>
    <property type="molecule type" value="Genomic_DNA"/>
</dbReference>
<reference evidence="4" key="4">
    <citation type="submission" date="2020-05" db="EMBL/GenBank/DDBJ databases">
        <title>Complete genome sequence of Bradyrhizobium diazoefficiens XF5 isolated from soybean nodule.</title>
        <authorList>
            <person name="Noda R."/>
            <person name="Kakizaki K."/>
            <person name="Minamisawa K."/>
        </authorList>
    </citation>
    <scope>NUCLEOTIDE SEQUENCE</scope>
    <source>
        <strain evidence="4">XF5</strain>
    </source>
</reference>
<evidence type="ECO:0000313" key="7">
    <source>
        <dbReference type="EMBL" id="BCE85999.1"/>
    </source>
</evidence>
<organism evidence="6">
    <name type="scientific">Bradyrhizobium diazoefficiens</name>
    <dbReference type="NCBI Taxonomy" id="1355477"/>
    <lineage>
        <taxon>Bacteria</taxon>
        <taxon>Pseudomonadati</taxon>
        <taxon>Pseudomonadota</taxon>
        <taxon>Alphaproteobacteria</taxon>
        <taxon>Hyphomicrobiales</taxon>
        <taxon>Nitrobacteraceae</taxon>
        <taxon>Bradyrhizobium</taxon>
    </lineage>
</organism>
<name>A0A810BPE2_9BRAD</name>
<dbReference type="EMBL" id="AP023094">
    <property type="protein sequence ID" value="BCE51269.1"/>
    <property type="molecule type" value="Genomic_DNA"/>
</dbReference>
<protein>
    <submittedName>
        <fullName evidence="6">Uncharacterized protein</fullName>
    </submittedName>
</protein>
<gene>
    <name evidence="1" type="ORF">XF1B_76920</name>
    <name evidence="2" type="ORF">XF2B_75450</name>
    <name evidence="3" type="ORF">XF4B_76180</name>
    <name evidence="4" type="ORF">XF5B_75230</name>
    <name evidence="5" type="ORF">XF6B_74940</name>
    <name evidence="6" type="ORF">XF8B_74940</name>
    <name evidence="7" type="ORF">XF9B_74200</name>
</gene>
<evidence type="ECO:0000313" key="4">
    <source>
        <dbReference type="EMBL" id="BCE60011.1"/>
    </source>
</evidence>
<reference evidence="6" key="6">
    <citation type="submission" date="2020-05" db="EMBL/GenBank/DDBJ databases">
        <title>Complete genome sequence of Bradyrhizobium diazoefficiens XF8 isolated from soybean nodule.</title>
        <authorList>
            <person name="Noda R."/>
            <person name="Kakizaki K."/>
            <person name="Minamisawa K."/>
        </authorList>
    </citation>
    <scope>NUCLEOTIDE SEQUENCE</scope>
    <source>
        <strain evidence="6">XF8</strain>
    </source>
</reference>
<evidence type="ECO:0000313" key="1">
    <source>
        <dbReference type="EMBL" id="BCE25011.1"/>
    </source>
</evidence>
<dbReference type="AlphaFoldDB" id="A0A810BPE2"/>
<proteinExistence type="predicted"/>
<reference evidence="1" key="1">
    <citation type="submission" date="2020-05" db="EMBL/GenBank/DDBJ databases">
        <title>Complete genome sequence of Bradyrhizobium diazoefficiens XF1 isolated from soybean nodule.</title>
        <authorList>
            <person name="Noda R."/>
            <person name="Kakizaki K."/>
            <person name="Minamisawa K."/>
        </authorList>
    </citation>
    <scope>NUCLEOTIDE SEQUENCE</scope>
    <source>
        <strain evidence="1">XF1</strain>
    </source>
</reference>
<dbReference type="EMBL" id="AP023091">
    <property type="protein sequence ID" value="BCE25011.1"/>
    <property type="molecule type" value="Genomic_DNA"/>
</dbReference>
<dbReference type="EMBL" id="AP023095">
    <property type="protein sequence ID" value="BCE60011.1"/>
    <property type="molecule type" value="Genomic_DNA"/>
</dbReference>
<evidence type="ECO:0000313" key="2">
    <source>
        <dbReference type="EMBL" id="BCE33776.1"/>
    </source>
</evidence>
<dbReference type="EMBL" id="AP023096">
    <property type="protein sequence ID" value="BCE68695.1"/>
    <property type="molecule type" value="Genomic_DNA"/>
</dbReference>
<reference evidence="5" key="5">
    <citation type="submission" date="2020-05" db="EMBL/GenBank/DDBJ databases">
        <title>Complete genome sequence of Bradyrhizobium diazoefficiens XF6 isolated from soybean nodule.</title>
        <authorList>
            <person name="Noda R."/>
            <person name="Kakizaki K."/>
            <person name="Minamisawa K."/>
        </authorList>
    </citation>
    <scope>NUCLEOTIDE SEQUENCE</scope>
    <source>
        <strain evidence="5">XF6</strain>
    </source>
</reference>
<evidence type="ECO:0000313" key="5">
    <source>
        <dbReference type="EMBL" id="BCE68695.1"/>
    </source>
</evidence>
<evidence type="ECO:0000313" key="3">
    <source>
        <dbReference type="EMBL" id="BCE51269.1"/>
    </source>
</evidence>
<evidence type="ECO:0000313" key="6">
    <source>
        <dbReference type="EMBL" id="BCE77383.1"/>
    </source>
</evidence>